<feature type="transmembrane region" description="Helical" evidence="1">
    <location>
        <begin position="107"/>
        <end position="131"/>
    </location>
</feature>
<keyword evidence="1" id="KW-1133">Transmembrane helix</keyword>
<dbReference type="EMBL" id="AMCI01000001">
    <property type="protein sequence ID" value="EJX11293.1"/>
    <property type="molecule type" value="Genomic_DNA"/>
</dbReference>
<dbReference type="InterPro" id="IPR030192">
    <property type="entry name" value="YbdG"/>
</dbReference>
<dbReference type="InterPro" id="IPR010920">
    <property type="entry name" value="LSM_dom_sf"/>
</dbReference>
<dbReference type="PANTHER" id="PTHR30414">
    <property type="entry name" value="MINICONDUCTANCE MECHANOSENSITIVE CHANNEL YBDG"/>
    <property type="match status" value="1"/>
</dbReference>
<dbReference type="PANTHER" id="PTHR30414:SF0">
    <property type="entry name" value="MINICONDUCTANCE MECHANOSENSITIVE CHANNEL YBDG"/>
    <property type="match status" value="1"/>
</dbReference>
<feature type="transmembrane region" description="Helical" evidence="1">
    <location>
        <begin position="178"/>
        <end position="195"/>
    </location>
</feature>
<feature type="domain" description="Mechanosensitive ion channel MscS" evidence="2">
    <location>
        <begin position="197"/>
        <end position="265"/>
    </location>
</feature>
<evidence type="ECO:0000313" key="3">
    <source>
        <dbReference type="EMBL" id="EJX11293.1"/>
    </source>
</evidence>
<dbReference type="InterPro" id="IPR006685">
    <property type="entry name" value="MscS_channel_2nd"/>
</dbReference>
<dbReference type="SUPFAM" id="SSF50182">
    <property type="entry name" value="Sm-like ribonucleoproteins"/>
    <property type="match status" value="1"/>
</dbReference>
<comment type="caution">
    <text evidence="3">The sequence shown here is derived from an EMBL/GenBank/DDBJ whole genome shotgun (WGS) entry which is preliminary data.</text>
</comment>
<feature type="transmembrane region" description="Helical" evidence="1">
    <location>
        <begin position="80"/>
        <end position="101"/>
    </location>
</feature>
<reference evidence="3" key="1">
    <citation type="journal article" date="2012" name="PLoS ONE">
        <title>Gene sets for utilization of primary and secondary nutrition supplies in the distal gut of endangered iberian lynx.</title>
        <authorList>
            <person name="Alcaide M."/>
            <person name="Messina E."/>
            <person name="Richter M."/>
            <person name="Bargiela R."/>
            <person name="Peplies J."/>
            <person name="Huws S.A."/>
            <person name="Newbold C.J."/>
            <person name="Golyshin P.N."/>
            <person name="Simon M.A."/>
            <person name="Lopez G."/>
            <person name="Yakimov M.M."/>
            <person name="Ferrer M."/>
        </authorList>
    </citation>
    <scope>NUCLEOTIDE SEQUENCE</scope>
</reference>
<dbReference type="GO" id="GO:0005886">
    <property type="term" value="C:plasma membrane"/>
    <property type="evidence" value="ECO:0007669"/>
    <property type="project" value="TreeGrafter"/>
</dbReference>
<sequence>MNTVNPEMNEVNQNLVHLLEQMGVHSGQLDWTQRSLLILGILVIAFVADYFCRHVVIPGVKKLTSKTQVTWDDYLFSDAVLDNVCHLIPPIVLYVLLPFAFPGEPNILSFILKLCWVYITAIGVRLICSFLTSLYSLSNENKRLRNHSLKGVYQMLKLMVISVGLIIIISTLIDKDPIHILTGLGASAAILMLVFKDTIMGLVAGVQLSANDMLRPGDWITMPKYQADGPVLEVTLTTVKVQNFDKTIITIPPYALVSDSFQNWRGMSDSGGRRVKRSLSIDMHSVGFCTDEQWSEWQDEPWMEGFERTGEREVNLCVFRHYLEHYLRHHPRIHPSFTLMVRQLQPTAQGLPLELYFFSAGSEWIPYERLQAEVFEHVLAVLPMFGLRVFQSPSGLDLQALVRS</sequence>
<accession>J9H566</accession>
<gene>
    <name evidence="3" type="ORF">EVA_00042</name>
</gene>
<proteinExistence type="predicted"/>
<dbReference type="GO" id="GO:0071470">
    <property type="term" value="P:cellular response to osmotic stress"/>
    <property type="evidence" value="ECO:0007669"/>
    <property type="project" value="InterPro"/>
</dbReference>
<evidence type="ECO:0000256" key="1">
    <source>
        <dbReference type="SAM" id="Phobius"/>
    </source>
</evidence>
<feature type="transmembrane region" description="Helical" evidence="1">
    <location>
        <begin position="36"/>
        <end position="60"/>
    </location>
</feature>
<evidence type="ECO:0000259" key="2">
    <source>
        <dbReference type="Pfam" id="PF00924"/>
    </source>
</evidence>
<keyword evidence="1" id="KW-0812">Transmembrane</keyword>
<dbReference type="AlphaFoldDB" id="J9H566"/>
<name>J9H566_9ZZZZ</name>
<dbReference type="Pfam" id="PF00924">
    <property type="entry name" value="MS_channel_2nd"/>
    <property type="match status" value="1"/>
</dbReference>
<dbReference type="GO" id="GO:0008381">
    <property type="term" value="F:mechanosensitive monoatomic ion channel activity"/>
    <property type="evidence" value="ECO:0007669"/>
    <property type="project" value="InterPro"/>
</dbReference>
<organism evidence="3">
    <name type="scientific">gut metagenome</name>
    <dbReference type="NCBI Taxonomy" id="749906"/>
    <lineage>
        <taxon>unclassified sequences</taxon>
        <taxon>metagenomes</taxon>
        <taxon>organismal metagenomes</taxon>
    </lineage>
</organism>
<protein>
    <submittedName>
        <fullName evidence="3">Transporter, small conductance mechanosensitive ion channel MscS family protein</fullName>
    </submittedName>
</protein>
<keyword evidence="1" id="KW-0472">Membrane</keyword>
<feature type="transmembrane region" description="Helical" evidence="1">
    <location>
        <begin position="152"/>
        <end position="172"/>
    </location>
</feature>